<reference evidence="7" key="1">
    <citation type="submission" date="2015-12" db="EMBL/GenBank/DDBJ databases">
        <title>De novo transcriptome assembly of four potential Pierce s Disease insect vectors from Arizona vineyards.</title>
        <authorList>
            <person name="Tassone E.E."/>
        </authorList>
    </citation>
    <scope>NUCLEOTIDE SEQUENCE</scope>
</reference>
<dbReference type="PANTHER" id="PTHR11552:SF186">
    <property type="entry name" value="GLUCOSE-METHANOL-CHOLINE OXIDOREDUCTASE N-TERMINAL DOMAIN-CONTAINING PROTEIN"/>
    <property type="match status" value="1"/>
</dbReference>
<comment type="similarity">
    <text evidence="1 4">Belongs to the GMC oxidoreductase family.</text>
</comment>
<dbReference type="InterPro" id="IPR012132">
    <property type="entry name" value="GMC_OxRdtase"/>
</dbReference>
<dbReference type="Pfam" id="PF00732">
    <property type="entry name" value="GMC_oxred_N"/>
    <property type="match status" value="1"/>
</dbReference>
<dbReference type="SUPFAM" id="SSF51905">
    <property type="entry name" value="FAD/NAD(P)-binding domain"/>
    <property type="match status" value="1"/>
</dbReference>
<evidence type="ECO:0000256" key="1">
    <source>
        <dbReference type="ARBA" id="ARBA00010790"/>
    </source>
</evidence>
<feature type="domain" description="Glucose-methanol-choline oxidoreductase N-terminal" evidence="6">
    <location>
        <begin position="210"/>
        <end position="224"/>
    </location>
</feature>
<feature type="binding site" evidence="3">
    <location>
        <position position="34"/>
    </location>
    <ligand>
        <name>FAD</name>
        <dbReference type="ChEBI" id="CHEBI:57692"/>
    </ligand>
</feature>
<name>A0A1B6CT20_9HEMI</name>
<evidence type="ECO:0000256" key="2">
    <source>
        <dbReference type="PIRSR" id="PIRSR000137-1"/>
    </source>
</evidence>
<feature type="binding site" evidence="3">
    <location>
        <position position="175"/>
    </location>
    <ligand>
        <name>FAD</name>
        <dbReference type="ChEBI" id="CHEBI:57692"/>
    </ligand>
</feature>
<gene>
    <name evidence="7" type="ORF">g.895</name>
</gene>
<accession>A0A1B6CT20</accession>
<dbReference type="GO" id="GO:0016614">
    <property type="term" value="F:oxidoreductase activity, acting on CH-OH group of donors"/>
    <property type="evidence" value="ECO:0007669"/>
    <property type="project" value="InterPro"/>
</dbReference>
<evidence type="ECO:0000259" key="5">
    <source>
        <dbReference type="PROSITE" id="PS00623"/>
    </source>
</evidence>
<protein>
    <recommendedName>
        <fullName evidence="5 6">Glucose-methanol-choline oxidoreductase N-terminal domain-containing protein</fullName>
    </recommendedName>
</protein>
<dbReference type="SUPFAM" id="SSF54373">
    <property type="entry name" value="FAD-linked reductases, C-terminal domain"/>
    <property type="match status" value="1"/>
</dbReference>
<dbReference type="PROSITE" id="PS00624">
    <property type="entry name" value="GMC_OXRED_2"/>
    <property type="match status" value="1"/>
</dbReference>
<feature type="active site" description="Proton donor" evidence="2">
    <location>
        <position position="437"/>
    </location>
</feature>
<organism evidence="7">
    <name type="scientific">Clastoptera arizonana</name>
    <name type="common">Arizona spittle bug</name>
    <dbReference type="NCBI Taxonomy" id="38151"/>
    <lineage>
        <taxon>Eukaryota</taxon>
        <taxon>Metazoa</taxon>
        <taxon>Ecdysozoa</taxon>
        <taxon>Arthropoda</taxon>
        <taxon>Hexapoda</taxon>
        <taxon>Insecta</taxon>
        <taxon>Pterygota</taxon>
        <taxon>Neoptera</taxon>
        <taxon>Paraneoptera</taxon>
        <taxon>Hemiptera</taxon>
        <taxon>Auchenorrhyncha</taxon>
        <taxon>Cercopoidea</taxon>
        <taxon>Clastopteridae</taxon>
        <taxon>Clastoptera</taxon>
    </lineage>
</organism>
<dbReference type="PIRSF" id="PIRSF000137">
    <property type="entry name" value="Alcohol_oxidase"/>
    <property type="match status" value="1"/>
</dbReference>
<dbReference type="PANTHER" id="PTHR11552">
    <property type="entry name" value="GLUCOSE-METHANOL-CHOLINE GMC OXIDOREDUCTASE"/>
    <property type="match status" value="1"/>
</dbReference>
<dbReference type="Gene3D" id="3.50.50.60">
    <property type="entry name" value="FAD/NAD(P)-binding domain"/>
    <property type="match status" value="1"/>
</dbReference>
<dbReference type="AlphaFoldDB" id="A0A1B6CT20"/>
<comment type="cofactor">
    <cofactor evidence="3">
        <name>FAD</name>
        <dbReference type="ChEBI" id="CHEBI:57692"/>
    </cofactor>
</comment>
<dbReference type="Pfam" id="PF05199">
    <property type="entry name" value="GMC_oxred_C"/>
    <property type="match status" value="1"/>
</dbReference>
<dbReference type="InterPro" id="IPR036188">
    <property type="entry name" value="FAD/NAD-bd_sf"/>
</dbReference>
<evidence type="ECO:0000256" key="4">
    <source>
        <dbReference type="RuleBase" id="RU003968"/>
    </source>
</evidence>
<evidence type="ECO:0000313" key="7">
    <source>
        <dbReference type="EMBL" id="JAS16373.1"/>
    </source>
</evidence>
<feature type="active site" description="Proton acceptor" evidence="2">
    <location>
        <position position="481"/>
    </location>
</feature>
<proteinExistence type="inferred from homology"/>
<feature type="non-terminal residue" evidence="7">
    <location>
        <position position="1"/>
    </location>
</feature>
<dbReference type="GO" id="GO:0050660">
    <property type="term" value="F:flavin adenine dinucleotide binding"/>
    <property type="evidence" value="ECO:0007669"/>
    <property type="project" value="InterPro"/>
</dbReference>
<evidence type="ECO:0000256" key="3">
    <source>
        <dbReference type="PIRSR" id="PIRSR000137-2"/>
    </source>
</evidence>
<feature type="domain" description="Glucose-methanol-choline oxidoreductase N-terminal" evidence="5">
    <location>
        <begin position="32"/>
        <end position="55"/>
    </location>
</feature>
<keyword evidence="3 4" id="KW-0274">FAD</keyword>
<dbReference type="Gene3D" id="3.30.560.10">
    <property type="entry name" value="Glucose Oxidase, domain 3"/>
    <property type="match status" value="1"/>
</dbReference>
<sequence>LSGSNLDWDYKTEPDPSYCLSSLNGSCSWPRGKVLGGSSTINGLIYTRGYPEDYDRWAKAGSAGWSYKNLLPFFKMSEDILAPEVRKLPNFEKYHGTAGFLKIDSYENTSFSNLISSVLADRGIKTFDDVNRIKSPGYFNMQGTMANGQRYSCSKAFLKPFENRTNLRISKNSFVTKLLIKNKTAVGVEFIKDSKIFHVRAKKEVILSAGTIESPKLLMLSGIGPREHLEKFGINVIEELPVGENLQDHLWTNGILFTVNASTPATNMLDETYKYFTTFTGSLKGTFNAAFLKVASSVVPDIEVFFALINANQTASLYGEGLASEVVASLVDIVSRSSVLRLNLFQLRPKSVGRILLQSKNPMDHPRIFPGYLTNPVDVRVYLKAVRFLTNLTQTKTMRSINGTLAKLKISACEKHEFNSNGYWVCILRHTGRSIYHPVGTCKMGSKYDPSTVVDPNLRVKGIKNLRVVDASVMPTIPSAHTLAAAVMIGEKGAAMIKKAWENPTTRI</sequence>
<dbReference type="InterPro" id="IPR000172">
    <property type="entry name" value="GMC_OxRdtase_N"/>
</dbReference>
<dbReference type="EMBL" id="GEDC01020925">
    <property type="protein sequence ID" value="JAS16373.1"/>
    <property type="molecule type" value="Transcribed_RNA"/>
</dbReference>
<dbReference type="PROSITE" id="PS00623">
    <property type="entry name" value="GMC_OXRED_1"/>
    <property type="match status" value="1"/>
</dbReference>
<keyword evidence="4" id="KW-0285">Flavoprotein</keyword>
<dbReference type="InterPro" id="IPR007867">
    <property type="entry name" value="GMC_OxRtase_C"/>
</dbReference>
<evidence type="ECO:0000259" key="6">
    <source>
        <dbReference type="PROSITE" id="PS00624"/>
    </source>
</evidence>